<keyword evidence="3" id="KW-1185">Reference proteome</keyword>
<dbReference type="InterPro" id="IPR017946">
    <property type="entry name" value="PLC-like_Pdiesterase_TIM-brl"/>
</dbReference>
<organism evidence="2 3">
    <name type="scientific">Sphingobacterium suaedae</name>
    <dbReference type="NCBI Taxonomy" id="1686402"/>
    <lineage>
        <taxon>Bacteria</taxon>
        <taxon>Pseudomonadati</taxon>
        <taxon>Bacteroidota</taxon>
        <taxon>Sphingobacteriia</taxon>
        <taxon>Sphingobacteriales</taxon>
        <taxon>Sphingobacteriaceae</taxon>
        <taxon>Sphingobacterium</taxon>
    </lineage>
</organism>
<sequence>MKNAGCLGMLLLVFFLQGKAQELHRLSFQTEEEMYAYFRYAPGKQIISGHRGTKEAGMPENSIPALEAVLKHTTAIFEVDPRLTKDSVPVMVHDQTLDRTTTGKGNVRDYTWAELQRFRLKDAQGRETPHPINTLDELIEWAKGKTILNLDKKDLPMELTARIIARHQAYAWVWVTVHNVEQARFYLKKSPKQFLSMHVRTAQALEELLQADLPFDRMIVYIGPEIVAANRMFYEALNRRGVMCMISTAPTYDKLDNPADRADKYRAVFADGASILESDLPIEVHQATAN</sequence>
<accession>A0ABW5KEF8</accession>
<dbReference type="Gene3D" id="3.20.20.190">
    <property type="entry name" value="Phosphatidylinositol (PI) phosphodiesterase"/>
    <property type="match status" value="1"/>
</dbReference>
<gene>
    <name evidence="2" type="ORF">ACFSR5_06020</name>
</gene>
<dbReference type="PROSITE" id="PS51704">
    <property type="entry name" value="GP_PDE"/>
    <property type="match status" value="1"/>
</dbReference>
<evidence type="ECO:0000313" key="2">
    <source>
        <dbReference type="EMBL" id="MFD2547201.1"/>
    </source>
</evidence>
<dbReference type="EMBL" id="JBHULR010000003">
    <property type="protein sequence ID" value="MFD2547201.1"/>
    <property type="molecule type" value="Genomic_DNA"/>
</dbReference>
<evidence type="ECO:0000313" key="3">
    <source>
        <dbReference type="Proteomes" id="UP001597545"/>
    </source>
</evidence>
<dbReference type="RefSeq" id="WP_380901729.1">
    <property type="nucleotide sequence ID" value="NZ_JBHUEG010000007.1"/>
</dbReference>
<protein>
    <submittedName>
        <fullName evidence="2">Glycerophosphodiester phosphodiesterase family protein</fullName>
    </submittedName>
</protein>
<dbReference type="PANTHER" id="PTHR46320">
    <property type="entry name" value="GLYCEROPHOSPHODIESTER PHOSPHODIESTERASE 1"/>
    <property type="match status" value="1"/>
</dbReference>
<name>A0ABW5KEF8_9SPHI</name>
<comment type="caution">
    <text evidence="2">The sequence shown here is derived from an EMBL/GenBank/DDBJ whole genome shotgun (WGS) entry which is preliminary data.</text>
</comment>
<dbReference type="Pfam" id="PF03009">
    <property type="entry name" value="GDPD"/>
    <property type="match status" value="1"/>
</dbReference>
<reference evidence="3" key="1">
    <citation type="journal article" date="2019" name="Int. J. Syst. Evol. Microbiol.">
        <title>The Global Catalogue of Microorganisms (GCM) 10K type strain sequencing project: providing services to taxonomists for standard genome sequencing and annotation.</title>
        <authorList>
            <consortium name="The Broad Institute Genomics Platform"/>
            <consortium name="The Broad Institute Genome Sequencing Center for Infectious Disease"/>
            <person name="Wu L."/>
            <person name="Ma J."/>
        </authorList>
    </citation>
    <scope>NUCLEOTIDE SEQUENCE [LARGE SCALE GENOMIC DNA]</scope>
    <source>
        <strain evidence="3">KCTC 42662</strain>
    </source>
</reference>
<dbReference type="Proteomes" id="UP001597545">
    <property type="component" value="Unassembled WGS sequence"/>
</dbReference>
<evidence type="ECO:0000259" key="1">
    <source>
        <dbReference type="PROSITE" id="PS51704"/>
    </source>
</evidence>
<proteinExistence type="predicted"/>
<feature type="domain" description="GP-PDE" evidence="1">
    <location>
        <begin position="45"/>
        <end position="290"/>
    </location>
</feature>
<dbReference type="SUPFAM" id="SSF51695">
    <property type="entry name" value="PLC-like phosphodiesterases"/>
    <property type="match status" value="1"/>
</dbReference>
<dbReference type="PANTHER" id="PTHR46320:SF1">
    <property type="entry name" value="GLYCEROPHOSPHODIESTER PHOSPHODIESTERASE 1"/>
    <property type="match status" value="1"/>
</dbReference>
<dbReference type="CDD" id="cd08566">
    <property type="entry name" value="GDPD_AtGDE_like"/>
    <property type="match status" value="1"/>
</dbReference>
<dbReference type="InterPro" id="IPR030395">
    <property type="entry name" value="GP_PDE_dom"/>
</dbReference>